<dbReference type="EMBL" id="FN649760">
    <property type="protein sequence ID" value="CBJ32903.1"/>
    <property type="molecule type" value="Genomic_DNA"/>
</dbReference>
<evidence type="ECO:0000313" key="2">
    <source>
        <dbReference type="Proteomes" id="UP000002630"/>
    </source>
</evidence>
<sequence length="52" mass="5685">MANNEALMTLVKTEVASQVLQLKTDLEARLTQMESSAKADLETRVGSLFTSI</sequence>
<keyword evidence="2" id="KW-1185">Reference proteome</keyword>
<dbReference type="InParanoid" id="D7FZU6"/>
<organism evidence="1 2">
    <name type="scientific">Ectocarpus siliculosus</name>
    <name type="common">Brown alga</name>
    <name type="synonym">Conferva siliculosa</name>
    <dbReference type="NCBI Taxonomy" id="2880"/>
    <lineage>
        <taxon>Eukaryota</taxon>
        <taxon>Sar</taxon>
        <taxon>Stramenopiles</taxon>
        <taxon>Ochrophyta</taxon>
        <taxon>PX clade</taxon>
        <taxon>Phaeophyceae</taxon>
        <taxon>Ectocarpales</taxon>
        <taxon>Ectocarpaceae</taxon>
        <taxon>Ectocarpus</taxon>
    </lineage>
</organism>
<gene>
    <name evidence="1" type="ORF">Esi_0389_0007</name>
</gene>
<dbReference type="Proteomes" id="UP000002630">
    <property type="component" value="Unassembled WGS sequence"/>
</dbReference>
<proteinExistence type="predicted"/>
<name>D7FZU6_ECTSI</name>
<accession>D7FZU6</accession>
<evidence type="ECO:0000313" key="1">
    <source>
        <dbReference type="EMBL" id="CBJ32903.1"/>
    </source>
</evidence>
<reference evidence="1 2" key="1">
    <citation type="journal article" date="2010" name="Nature">
        <title>The Ectocarpus genome and the independent evolution of multicellularity in brown algae.</title>
        <authorList>
            <person name="Cock J.M."/>
            <person name="Sterck L."/>
            <person name="Rouze P."/>
            <person name="Scornet D."/>
            <person name="Allen A.E."/>
            <person name="Amoutzias G."/>
            <person name="Anthouard V."/>
            <person name="Artiguenave F."/>
            <person name="Aury J.M."/>
            <person name="Badger J.H."/>
            <person name="Beszteri B."/>
            <person name="Billiau K."/>
            <person name="Bonnet E."/>
            <person name="Bothwell J.H."/>
            <person name="Bowler C."/>
            <person name="Boyen C."/>
            <person name="Brownlee C."/>
            <person name="Carrano C.J."/>
            <person name="Charrier B."/>
            <person name="Cho G.Y."/>
            <person name="Coelho S.M."/>
            <person name="Collen J."/>
            <person name="Corre E."/>
            <person name="Da Silva C."/>
            <person name="Delage L."/>
            <person name="Delaroque N."/>
            <person name="Dittami S.M."/>
            <person name="Doulbeau S."/>
            <person name="Elias M."/>
            <person name="Farnham G."/>
            <person name="Gachon C.M."/>
            <person name="Gschloessl B."/>
            <person name="Heesch S."/>
            <person name="Jabbari K."/>
            <person name="Jubin C."/>
            <person name="Kawai H."/>
            <person name="Kimura K."/>
            <person name="Kloareg B."/>
            <person name="Kupper F.C."/>
            <person name="Lang D."/>
            <person name="Le Bail A."/>
            <person name="Leblanc C."/>
            <person name="Lerouge P."/>
            <person name="Lohr M."/>
            <person name="Lopez P.J."/>
            <person name="Martens C."/>
            <person name="Maumus F."/>
            <person name="Michel G."/>
            <person name="Miranda-Saavedra D."/>
            <person name="Morales J."/>
            <person name="Moreau H."/>
            <person name="Motomura T."/>
            <person name="Nagasato C."/>
            <person name="Napoli C.A."/>
            <person name="Nelson D.R."/>
            <person name="Nyvall-Collen P."/>
            <person name="Peters A.F."/>
            <person name="Pommier C."/>
            <person name="Potin P."/>
            <person name="Poulain J."/>
            <person name="Quesneville H."/>
            <person name="Read B."/>
            <person name="Rensing S.A."/>
            <person name="Ritter A."/>
            <person name="Rousvoal S."/>
            <person name="Samanta M."/>
            <person name="Samson G."/>
            <person name="Schroeder D.C."/>
            <person name="Segurens B."/>
            <person name="Strittmatter M."/>
            <person name="Tonon T."/>
            <person name="Tregear J.W."/>
            <person name="Valentin K."/>
            <person name="von Dassow P."/>
            <person name="Yamagishi T."/>
            <person name="Van de Peer Y."/>
            <person name="Wincker P."/>
        </authorList>
    </citation>
    <scope>NUCLEOTIDE SEQUENCE [LARGE SCALE GENOMIC DNA]</scope>
    <source>
        <strain evidence="2">Ec32 / CCAP1310/4</strain>
    </source>
</reference>
<dbReference type="AlphaFoldDB" id="D7FZU6"/>
<protein>
    <submittedName>
        <fullName evidence="1">Uncharacterized protein</fullName>
    </submittedName>
</protein>